<reference evidence="4 5" key="1">
    <citation type="submission" date="2015-09" db="EMBL/GenBank/DDBJ databases">
        <authorList>
            <consortium name="Pathogen Informatics"/>
        </authorList>
    </citation>
    <scope>NUCLEOTIDE SEQUENCE [LARGE SCALE GENOMIC DNA]</scope>
    <source>
        <strain evidence="1 4">2789STDY5608849</strain>
        <strain evidence="2 5">2789STDY5834885</strain>
    </source>
</reference>
<dbReference type="Proteomes" id="UP000095709">
    <property type="component" value="Unassembled WGS sequence"/>
</dbReference>
<evidence type="ECO:0000313" key="2">
    <source>
        <dbReference type="EMBL" id="CUO86239.1"/>
    </source>
</evidence>
<evidence type="ECO:0000313" key="5">
    <source>
        <dbReference type="Proteomes" id="UP000095709"/>
    </source>
</evidence>
<dbReference type="Proteomes" id="UP001199915">
    <property type="component" value="Unassembled WGS sequence"/>
</dbReference>
<dbReference type="RefSeq" id="WP_226906364.1">
    <property type="nucleotide sequence ID" value="NZ_CABJFB010000012.1"/>
</dbReference>
<organism evidence="1 4">
    <name type="scientific">Fusicatenibacter saccharivorans</name>
    <dbReference type="NCBI Taxonomy" id="1150298"/>
    <lineage>
        <taxon>Bacteria</taxon>
        <taxon>Bacillati</taxon>
        <taxon>Bacillota</taxon>
        <taxon>Clostridia</taxon>
        <taxon>Lachnospirales</taxon>
        <taxon>Lachnospiraceae</taxon>
        <taxon>Fusicatenibacter</taxon>
    </lineage>
</organism>
<gene>
    <name evidence="1" type="ORF">ERS852406_00848</name>
    <name evidence="2" type="ORF">ERS852498_00659</name>
    <name evidence="3" type="ORF">L0N21_11025</name>
</gene>
<accession>A0A174P150</accession>
<dbReference type="Proteomes" id="UP000095706">
    <property type="component" value="Unassembled WGS sequence"/>
</dbReference>
<name>A0A174P150_9FIRM</name>
<dbReference type="AlphaFoldDB" id="A0A174P150"/>
<dbReference type="STRING" id="1150298.ERS852406_00848"/>
<proteinExistence type="predicted"/>
<dbReference type="Gene3D" id="3.40.50.300">
    <property type="entry name" value="P-loop containing nucleotide triphosphate hydrolases"/>
    <property type="match status" value="1"/>
</dbReference>
<evidence type="ECO:0000313" key="4">
    <source>
        <dbReference type="Proteomes" id="UP000095706"/>
    </source>
</evidence>
<dbReference type="GeneID" id="79857255"/>
<evidence type="ECO:0000313" key="1">
    <source>
        <dbReference type="EMBL" id="CUN88957.1"/>
    </source>
</evidence>
<reference evidence="3" key="2">
    <citation type="submission" date="2022-01" db="EMBL/GenBank/DDBJ databases">
        <title>Collection of gut derived symbiotic bacterial strains cultured from healthy donors.</title>
        <authorList>
            <person name="Lin H."/>
            <person name="Kohout C."/>
            <person name="Waligurski E."/>
            <person name="Pamer E.G."/>
        </authorList>
    </citation>
    <scope>NUCLEOTIDE SEQUENCE</scope>
    <source>
        <strain evidence="3">DFI.5.49</strain>
    </source>
</reference>
<dbReference type="SUPFAM" id="SSF52540">
    <property type="entry name" value="P-loop containing nucleoside triphosphate hydrolases"/>
    <property type="match status" value="1"/>
</dbReference>
<protein>
    <recommendedName>
        <fullName evidence="6">Flp pilus assembly protein, ATPase CpaE</fullName>
    </recommendedName>
</protein>
<dbReference type="EMBL" id="CYYV01000004">
    <property type="protein sequence ID" value="CUN88957.1"/>
    <property type="molecule type" value="Genomic_DNA"/>
</dbReference>
<evidence type="ECO:0000313" key="3">
    <source>
        <dbReference type="EMBL" id="MCG4766035.1"/>
    </source>
</evidence>
<evidence type="ECO:0008006" key="6">
    <source>
        <dbReference type="Google" id="ProtNLM"/>
    </source>
</evidence>
<sequence length="345" mass="40118">MNTAKKKSVFAVCDTEMEYARNFMEYLNQKRNIPFEVHAFSSAEMFLEFAKNNETEILLISDKAMKEEIRRYPIRQIIILSEGVHSPVLDQYPAVYKYQSSEKVIREVMACYGVENGVDTSPALLPKKEMRIIGIYSPVGRTQKTSFALTMGQILAKERAVLYLNMESYSGFERLLECSYDRGMSDILYYARQENQGIIYKLGGMVQSMQNLDYLPPAASPMDIQTAKYEEWKWLFQEIEKNSSYEVLILDLGDGVADLYQILDFCNEIYVPIRNDVISAAKMEQFENLLRRWDCQSVLDKMRKIHVPFHTANRTGKAYFEELVWSELGDYVRQILRDGRRGEET</sequence>
<dbReference type="Gene3D" id="3.40.50.10850">
    <property type="entry name" value="Ntrc-like two-domain protein"/>
    <property type="match status" value="1"/>
</dbReference>
<dbReference type="InterPro" id="IPR027417">
    <property type="entry name" value="P-loop_NTPase"/>
</dbReference>
<dbReference type="EMBL" id="JAKNFS010000014">
    <property type="protein sequence ID" value="MCG4766035.1"/>
    <property type="molecule type" value="Genomic_DNA"/>
</dbReference>
<dbReference type="EMBL" id="CZAL01000003">
    <property type="protein sequence ID" value="CUO86239.1"/>
    <property type="molecule type" value="Genomic_DNA"/>
</dbReference>